<name>A0A2R4A3J2_9STRA</name>
<evidence type="ECO:0000313" key="2">
    <source>
        <dbReference type="EMBL" id="AVR57635.1"/>
    </source>
</evidence>
<accession>A0A2R4A3J2</accession>
<gene>
    <name evidence="2" type="primary">rps4</name>
</gene>
<keyword evidence="2" id="KW-0496">Mitochondrion</keyword>
<dbReference type="GO" id="GO:0005840">
    <property type="term" value="C:ribosome"/>
    <property type="evidence" value="ECO:0007669"/>
    <property type="project" value="UniProtKB-KW"/>
</dbReference>
<keyword evidence="2" id="KW-0687">Ribonucleoprotein</keyword>
<protein>
    <submittedName>
        <fullName evidence="2">Ribosomal protein S4</fullName>
    </submittedName>
</protein>
<dbReference type="Gene3D" id="3.10.290.10">
    <property type="entry name" value="RNA-binding S4 domain"/>
    <property type="match status" value="1"/>
</dbReference>
<dbReference type="EMBL" id="MF997423">
    <property type="protein sequence ID" value="AVR57635.1"/>
    <property type="molecule type" value="Genomic_DNA"/>
</dbReference>
<dbReference type="CDD" id="cd00165">
    <property type="entry name" value="S4"/>
    <property type="match status" value="1"/>
</dbReference>
<dbReference type="SUPFAM" id="SSF55174">
    <property type="entry name" value="Alpha-L RNA-binding motif"/>
    <property type="match status" value="1"/>
</dbReference>
<keyword evidence="2" id="KW-0689">Ribosomal protein</keyword>
<dbReference type="InterPro" id="IPR036986">
    <property type="entry name" value="S4_RNA-bd_sf"/>
</dbReference>
<dbReference type="AlphaFoldDB" id="A0A2R4A3J2"/>
<dbReference type="GO" id="GO:0003723">
    <property type="term" value="F:RNA binding"/>
    <property type="evidence" value="ECO:0007669"/>
    <property type="project" value="UniProtKB-KW"/>
</dbReference>
<reference evidence="2" key="1">
    <citation type="submission" date="2017-09" db="EMBL/GenBank/DDBJ databases">
        <title>Comparative analysis of the mitochondrial genomes of 6 newly sequenced diatoms reveals group II introns in the barcoding region of cox1.</title>
        <authorList>
            <person name="Keepers K.G."/>
            <person name="Pogoda C.S."/>
            <person name="Kane N.C."/>
            <person name="Hamsher S.E."/>
            <person name="Stepanek J.G."/>
            <person name="Kociolek J.P."/>
        </authorList>
    </citation>
    <scope>NUCLEOTIDE SEQUENCE</scope>
</reference>
<keyword evidence="1" id="KW-0694">RNA-binding</keyword>
<geneLocation type="mitochondrion" evidence="2"/>
<sequence>MLNNLLLCFKLPLKNIVKYNKNVLYKKILFFKKPKWDSYKINYSHLLKLSKYKKYKIIDHQKNLLYFFGNRTSSYSYKYKDFFNFYVKLKHLFAIKKFKKLASDSAIVIKFFETQIDFIILQSKFCFSLKLARQHILNKNIILNYTKINFQQYFMKSGDILKFLGPVHVYRYLILKSHKWPVPQYILNYKIKELCFVKNLSLNNFAGFFSFYLKFFDFNCGLKKIR</sequence>
<evidence type="ECO:0000256" key="1">
    <source>
        <dbReference type="PROSITE-ProRule" id="PRU00182"/>
    </source>
</evidence>
<dbReference type="PROSITE" id="PS50889">
    <property type="entry name" value="S4"/>
    <property type="match status" value="1"/>
</dbReference>
<proteinExistence type="predicted"/>
<organism evidence="2">
    <name type="scientific">Surirella sp</name>
    <dbReference type="NCBI Taxonomy" id="1526603"/>
    <lineage>
        <taxon>Eukaryota</taxon>
        <taxon>Sar</taxon>
        <taxon>Stramenopiles</taxon>
        <taxon>Ochrophyta</taxon>
        <taxon>Bacillariophyta</taxon>
        <taxon>Bacillariophyceae</taxon>
        <taxon>Bacillariophycidae</taxon>
        <taxon>Surirellales</taxon>
        <taxon>Surirellaceae</taxon>
        <taxon>Surirella</taxon>
    </lineage>
</organism>